<evidence type="ECO:0000256" key="1">
    <source>
        <dbReference type="ARBA" id="ARBA00022614"/>
    </source>
</evidence>
<dbReference type="EMBL" id="CALNXI010000339">
    <property type="protein sequence ID" value="CAH3025163.1"/>
    <property type="molecule type" value="Genomic_DNA"/>
</dbReference>
<evidence type="ECO:0000313" key="4">
    <source>
        <dbReference type="EMBL" id="CAH3025163.1"/>
    </source>
</evidence>
<comment type="caution">
    <text evidence="4">The sequence shown here is derived from an EMBL/GenBank/DDBJ whole genome shotgun (WGS) entry which is preliminary data.</text>
</comment>
<reference evidence="4 5" key="1">
    <citation type="submission" date="2022-05" db="EMBL/GenBank/DDBJ databases">
        <authorList>
            <consortium name="Genoscope - CEA"/>
            <person name="William W."/>
        </authorList>
    </citation>
    <scope>NUCLEOTIDE SEQUENCE [LARGE SCALE GENOMIC DNA]</scope>
</reference>
<organism evidence="4 5">
    <name type="scientific">Porites evermanni</name>
    <dbReference type="NCBI Taxonomy" id="104178"/>
    <lineage>
        <taxon>Eukaryota</taxon>
        <taxon>Metazoa</taxon>
        <taxon>Cnidaria</taxon>
        <taxon>Anthozoa</taxon>
        <taxon>Hexacorallia</taxon>
        <taxon>Scleractinia</taxon>
        <taxon>Fungiina</taxon>
        <taxon>Poritidae</taxon>
        <taxon>Porites</taxon>
    </lineage>
</organism>
<keyword evidence="1" id="KW-0433">Leucine-rich repeat</keyword>
<dbReference type="Pfam" id="PF13855">
    <property type="entry name" value="LRR_8"/>
    <property type="match status" value="1"/>
</dbReference>
<feature type="non-terminal residue" evidence="4">
    <location>
        <position position="1"/>
    </location>
</feature>
<gene>
    <name evidence="4" type="ORF">PEVE_00025194</name>
</gene>
<keyword evidence="2" id="KW-0677">Repeat</keyword>
<dbReference type="SUPFAM" id="SSF52058">
    <property type="entry name" value="L domain-like"/>
    <property type="match status" value="1"/>
</dbReference>
<keyword evidence="3" id="KW-0472">Membrane</keyword>
<dbReference type="Gene3D" id="3.80.10.10">
    <property type="entry name" value="Ribonuclease Inhibitor"/>
    <property type="match status" value="1"/>
</dbReference>
<keyword evidence="3" id="KW-0812">Transmembrane</keyword>
<dbReference type="Proteomes" id="UP001159427">
    <property type="component" value="Unassembled WGS sequence"/>
</dbReference>
<feature type="transmembrane region" description="Helical" evidence="3">
    <location>
        <begin position="25"/>
        <end position="44"/>
    </location>
</feature>
<dbReference type="PANTHER" id="PTHR24366">
    <property type="entry name" value="IG(IMMUNOGLOBULIN) AND LRR(LEUCINE RICH REPEAT) DOMAINS"/>
    <property type="match status" value="1"/>
</dbReference>
<dbReference type="InterPro" id="IPR032675">
    <property type="entry name" value="LRR_dom_sf"/>
</dbReference>
<keyword evidence="5" id="KW-1185">Reference proteome</keyword>
<keyword evidence="3" id="KW-1133">Transmembrane helix</keyword>
<dbReference type="InterPro" id="IPR001611">
    <property type="entry name" value="Leu-rich_rpt"/>
</dbReference>
<sequence>LCCRFLRNNRIASISADTFASLTRLIYLFLSANLIPVIPHRAFYYLKQLKIIMLTDNPTEKIETEAFKLGRASSLNM</sequence>
<evidence type="ECO:0000256" key="3">
    <source>
        <dbReference type="SAM" id="Phobius"/>
    </source>
</evidence>
<evidence type="ECO:0000256" key="2">
    <source>
        <dbReference type="ARBA" id="ARBA00022737"/>
    </source>
</evidence>
<proteinExistence type="predicted"/>
<accession>A0ABN8M6B9</accession>
<dbReference type="PANTHER" id="PTHR24366:SF136">
    <property type="entry name" value="KEKKON 1, ISOFORM B"/>
    <property type="match status" value="1"/>
</dbReference>
<protein>
    <submittedName>
        <fullName evidence="4">Uncharacterized protein</fullName>
    </submittedName>
</protein>
<evidence type="ECO:0000313" key="5">
    <source>
        <dbReference type="Proteomes" id="UP001159427"/>
    </source>
</evidence>
<name>A0ABN8M6B9_9CNID</name>